<sequence length="535" mass="60120">MQLLKTICVGLMFSIPMTALAQDFEAGLEAYTAGDYATANENWRPLAEQGDVLSQSYIGQAYLWGFGVEIDEDEGLKWLFLAAESGDANAQQAIGQHYLSDLEDFDRMVIGAKWYEMAGEQGHIGAQYQLYEIYMNGYGVEQDLAVSEMWHERFIAQLEPGNPYLLFLEHVERGIGKDNLAMDHCDLILSEFLVGSWFPVPDTGQRRMHRFTFGADGSLEVGDDSGPLLPSSTWEISNGELQLNDRLPGRLEILRDSIMWSGLRYVRETWIAENGALQGAFEGHVPEECNTGLPAFIMGSWMPVQNSGASQTEALTFNPNGTYVRSDGISNRSGRWNARDGFLRLDDYVESVALEIIDDSITLSGVRHERYKLNDEGYNIQEFLGDFEPRGVFVPERDVMVGEYSLRRITLGGKDSFTPAASEGFETAVDVEFWNEAEEIKMDEAGNGYRTDQLTFEVTSYEVNSEKLSFRGYNEVWGDIFFSAKFDGSRVENQTNYEVAGGVRPKNADEPILIGDVMVGGNIYYKVLFELNFLH</sequence>
<dbReference type="AlphaFoldDB" id="A0A1H8NBZ0"/>
<dbReference type="OrthoDB" id="8235393at2"/>
<dbReference type="PANTHER" id="PTHR11102">
    <property type="entry name" value="SEL-1-LIKE PROTEIN"/>
    <property type="match status" value="1"/>
</dbReference>
<dbReference type="EMBL" id="FOCO01000077">
    <property type="protein sequence ID" value="SEO27072.1"/>
    <property type="molecule type" value="Genomic_DNA"/>
</dbReference>
<dbReference type="Gene3D" id="1.25.40.10">
    <property type="entry name" value="Tetratricopeptide repeat domain"/>
    <property type="match status" value="1"/>
</dbReference>
<keyword evidence="3" id="KW-1185">Reference proteome</keyword>
<organism evidence="2 3">
    <name type="scientific">Pseudorhodobacter antarcticus</name>
    <dbReference type="NCBI Taxonomy" id="1077947"/>
    <lineage>
        <taxon>Bacteria</taxon>
        <taxon>Pseudomonadati</taxon>
        <taxon>Pseudomonadota</taxon>
        <taxon>Alphaproteobacteria</taxon>
        <taxon>Rhodobacterales</taxon>
        <taxon>Paracoccaceae</taxon>
        <taxon>Pseudorhodobacter</taxon>
    </lineage>
</organism>
<dbReference type="SMART" id="SM00671">
    <property type="entry name" value="SEL1"/>
    <property type="match status" value="4"/>
</dbReference>
<feature type="chain" id="PRO_5010296674" description="Sel1 repeat-containing protein" evidence="1">
    <location>
        <begin position="22"/>
        <end position="535"/>
    </location>
</feature>
<evidence type="ECO:0000313" key="2">
    <source>
        <dbReference type="EMBL" id="SEO27072.1"/>
    </source>
</evidence>
<dbReference type="PANTHER" id="PTHR11102:SF160">
    <property type="entry name" value="ERAD-ASSOCIATED E3 UBIQUITIN-PROTEIN LIGASE COMPONENT HRD3"/>
    <property type="match status" value="1"/>
</dbReference>
<proteinExistence type="predicted"/>
<evidence type="ECO:0000256" key="1">
    <source>
        <dbReference type="SAM" id="SignalP"/>
    </source>
</evidence>
<dbReference type="Pfam" id="PF08238">
    <property type="entry name" value="Sel1"/>
    <property type="match status" value="3"/>
</dbReference>
<gene>
    <name evidence="2" type="ORF">SAMN05216227_10773</name>
</gene>
<protein>
    <recommendedName>
        <fullName evidence="4">Sel1 repeat-containing protein</fullName>
    </recommendedName>
</protein>
<dbReference type="InterPro" id="IPR006597">
    <property type="entry name" value="Sel1-like"/>
</dbReference>
<keyword evidence="1" id="KW-0732">Signal</keyword>
<feature type="signal peptide" evidence="1">
    <location>
        <begin position="1"/>
        <end position="21"/>
    </location>
</feature>
<dbReference type="SUPFAM" id="SSF81901">
    <property type="entry name" value="HCP-like"/>
    <property type="match status" value="1"/>
</dbReference>
<accession>A0A1H8NBZ0</accession>
<evidence type="ECO:0008006" key="4">
    <source>
        <dbReference type="Google" id="ProtNLM"/>
    </source>
</evidence>
<name>A0A1H8NBZ0_9RHOB</name>
<reference evidence="2 3" key="1">
    <citation type="submission" date="2016-10" db="EMBL/GenBank/DDBJ databases">
        <authorList>
            <person name="de Groot N.N."/>
        </authorList>
    </citation>
    <scope>NUCLEOTIDE SEQUENCE [LARGE SCALE GENOMIC DNA]</scope>
    <source>
        <strain evidence="2 3">CGMCC 1.10836</strain>
    </source>
</reference>
<dbReference type="InterPro" id="IPR050767">
    <property type="entry name" value="Sel1_AlgK"/>
</dbReference>
<dbReference type="Proteomes" id="UP000183002">
    <property type="component" value="Unassembled WGS sequence"/>
</dbReference>
<evidence type="ECO:0000313" key="3">
    <source>
        <dbReference type="Proteomes" id="UP000183002"/>
    </source>
</evidence>
<dbReference type="RefSeq" id="WP_139194147.1">
    <property type="nucleotide sequence ID" value="NZ_FOCO01000077.1"/>
</dbReference>
<dbReference type="STRING" id="1077947.SAMN05216227_10773"/>
<dbReference type="InterPro" id="IPR011990">
    <property type="entry name" value="TPR-like_helical_dom_sf"/>
</dbReference>